<evidence type="ECO:0000256" key="1">
    <source>
        <dbReference type="ARBA" id="ARBA00022737"/>
    </source>
</evidence>
<accession>A0ABT7VWD4</accession>
<dbReference type="InterPro" id="IPR056823">
    <property type="entry name" value="TEN-like_YD-shell"/>
</dbReference>
<dbReference type="PANTHER" id="PTHR32305">
    <property type="match status" value="1"/>
</dbReference>
<evidence type="ECO:0000259" key="2">
    <source>
        <dbReference type="Pfam" id="PF25023"/>
    </source>
</evidence>
<dbReference type="Gene3D" id="2.180.10.10">
    <property type="entry name" value="RHS repeat-associated core"/>
    <property type="match status" value="1"/>
</dbReference>
<dbReference type="NCBIfam" id="TIGR03696">
    <property type="entry name" value="Rhs_assc_core"/>
    <property type="match status" value="1"/>
</dbReference>
<dbReference type="InterPro" id="IPR050708">
    <property type="entry name" value="T6SS_VgrG/RHS"/>
</dbReference>
<dbReference type="InterPro" id="IPR022385">
    <property type="entry name" value="Rhs_assc_core"/>
</dbReference>
<keyword evidence="4" id="KW-1185">Reference proteome</keyword>
<evidence type="ECO:0000313" key="4">
    <source>
        <dbReference type="Proteomes" id="UP001171945"/>
    </source>
</evidence>
<proteinExistence type="predicted"/>
<name>A0ABT7VWD4_9GAMM</name>
<dbReference type="PANTHER" id="PTHR32305:SF15">
    <property type="entry name" value="PROTEIN RHSA-RELATED"/>
    <property type="match status" value="1"/>
</dbReference>
<keyword evidence="1" id="KW-0677">Repeat</keyword>
<sequence length="220" mass="24154">MPTYPANLTRVQLPDGTEIEYLIDGRDRRIGKKVNGQLVQGFLYQGSLNPVAELDVNGNLVTRFVYGGRSNVPAYLIKNEQTFRVIADSLGSPRLVVNIATGEIVQRMDYDEFGKVIEDTNPGFQPFGFAGGLYDSETGLVRFGARDYDPEVGRWTAKDPIDFDGGDANLYGYIWNDPINFADPSGLCAGVCTGPIVIGIIRGGQAAYRAYRAWKLAQAM</sequence>
<dbReference type="Pfam" id="PF25023">
    <property type="entry name" value="TEN_YD-shell"/>
    <property type="match status" value="1"/>
</dbReference>
<comment type="caution">
    <text evidence="3">The sequence shown here is derived from an EMBL/GenBank/DDBJ whole genome shotgun (WGS) entry which is preliminary data.</text>
</comment>
<dbReference type="EMBL" id="JAUCGM010000930">
    <property type="protein sequence ID" value="MDM8563868.1"/>
    <property type="molecule type" value="Genomic_DNA"/>
</dbReference>
<gene>
    <name evidence="3" type="ORF">QUF54_10995</name>
</gene>
<organism evidence="3 4">
    <name type="scientific">Candidatus Marithioploca araucensis</name>
    <dbReference type="NCBI Taxonomy" id="70273"/>
    <lineage>
        <taxon>Bacteria</taxon>
        <taxon>Pseudomonadati</taxon>
        <taxon>Pseudomonadota</taxon>
        <taxon>Gammaproteobacteria</taxon>
        <taxon>Thiotrichales</taxon>
        <taxon>Thiotrichaceae</taxon>
        <taxon>Candidatus Marithioploca</taxon>
    </lineage>
</organism>
<feature type="non-terminal residue" evidence="3">
    <location>
        <position position="220"/>
    </location>
</feature>
<protein>
    <submittedName>
        <fullName evidence="3">RHS repeat-associated core domain-containing protein</fullName>
    </submittedName>
</protein>
<dbReference type="Proteomes" id="UP001171945">
    <property type="component" value="Unassembled WGS sequence"/>
</dbReference>
<feature type="domain" description="Teneurin-like YD-shell" evidence="2">
    <location>
        <begin position="8"/>
        <end position="163"/>
    </location>
</feature>
<evidence type="ECO:0000313" key="3">
    <source>
        <dbReference type="EMBL" id="MDM8563868.1"/>
    </source>
</evidence>
<reference evidence="3" key="1">
    <citation type="submission" date="2023-06" db="EMBL/GenBank/DDBJ databases">
        <title>Uncultivated large filamentous bacteria from sulfidic sediments reveal new species and different genomic features in energy metabolism and defense.</title>
        <authorList>
            <person name="Fonseca A."/>
        </authorList>
    </citation>
    <scope>NUCLEOTIDE SEQUENCE</scope>
    <source>
        <strain evidence="3">HSG4</strain>
    </source>
</reference>